<dbReference type="Proteomes" id="UP001060215">
    <property type="component" value="Chromosome 14"/>
</dbReference>
<organism evidence="1 2">
    <name type="scientific">Camellia lanceoleosa</name>
    <dbReference type="NCBI Taxonomy" id="1840588"/>
    <lineage>
        <taxon>Eukaryota</taxon>
        <taxon>Viridiplantae</taxon>
        <taxon>Streptophyta</taxon>
        <taxon>Embryophyta</taxon>
        <taxon>Tracheophyta</taxon>
        <taxon>Spermatophyta</taxon>
        <taxon>Magnoliopsida</taxon>
        <taxon>eudicotyledons</taxon>
        <taxon>Gunneridae</taxon>
        <taxon>Pentapetalae</taxon>
        <taxon>asterids</taxon>
        <taxon>Ericales</taxon>
        <taxon>Theaceae</taxon>
        <taxon>Camellia</taxon>
    </lineage>
</organism>
<proteinExistence type="predicted"/>
<keyword evidence="2" id="KW-1185">Reference proteome</keyword>
<accession>A0ACC0FMS0</accession>
<name>A0ACC0FMS0_9ERIC</name>
<dbReference type="EMBL" id="CM045771">
    <property type="protein sequence ID" value="KAI7989320.1"/>
    <property type="molecule type" value="Genomic_DNA"/>
</dbReference>
<sequence>MEPEIQHRIEETVLEILKSSNMDETTEYKVREMASEKLGLDLSASDRKRFVRQIVESYLTEQQSKPEPEQPENEEPAEEEEEGDDDDDQRKRKRGGAKEYDDDGDLIICRLSQKRKVTIQDFRGKTLVSMREYFRKDGKDLPTAKGISLTAEQWSIFKKNVPAIEKAIQKMESRLH</sequence>
<reference evidence="1 2" key="1">
    <citation type="journal article" date="2022" name="Plant J.">
        <title>Chromosome-level genome of Camellia lanceoleosa provides a valuable resource for understanding genome evolution and self-incompatibility.</title>
        <authorList>
            <person name="Gong W."/>
            <person name="Xiao S."/>
            <person name="Wang L."/>
            <person name="Liao Z."/>
            <person name="Chang Y."/>
            <person name="Mo W."/>
            <person name="Hu G."/>
            <person name="Li W."/>
            <person name="Zhao G."/>
            <person name="Zhu H."/>
            <person name="Hu X."/>
            <person name="Ji K."/>
            <person name="Xiang X."/>
            <person name="Song Q."/>
            <person name="Yuan D."/>
            <person name="Jin S."/>
            <person name="Zhang L."/>
        </authorList>
    </citation>
    <scope>NUCLEOTIDE SEQUENCE [LARGE SCALE GENOMIC DNA]</scope>
    <source>
        <strain evidence="1">SQ_2022a</strain>
    </source>
</reference>
<evidence type="ECO:0000313" key="2">
    <source>
        <dbReference type="Proteomes" id="UP001060215"/>
    </source>
</evidence>
<gene>
    <name evidence="1" type="ORF">LOK49_LG13G00979</name>
</gene>
<comment type="caution">
    <text evidence="1">The sequence shown here is derived from an EMBL/GenBank/DDBJ whole genome shotgun (WGS) entry which is preliminary data.</text>
</comment>
<evidence type="ECO:0000313" key="1">
    <source>
        <dbReference type="EMBL" id="KAI7989320.1"/>
    </source>
</evidence>
<protein>
    <submittedName>
        <fullName evidence="1">RNA polymerase II transcriptional coactivator KELP</fullName>
    </submittedName>
</protein>